<dbReference type="SUPFAM" id="SSF56935">
    <property type="entry name" value="Porins"/>
    <property type="match status" value="1"/>
</dbReference>
<reference evidence="2" key="1">
    <citation type="submission" date="2019-02" db="EMBL/GenBank/DDBJ databases">
        <authorList>
            <person name="Li S.-H."/>
        </authorList>
    </citation>
    <scope>NUCLEOTIDE SEQUENCE</scope>
    <source>
        <strain evidence="2">IMCC8485</strain>
    </source>
</reference>
<proteinExistence type="predicted"/>
<dbReference type="EMBL" id="SHNP01000002">
    <property type="protein sequence ID" value="MCX2973497.1"/>
    <property type="molecule type" value="Genomic_DNA"/>
</dbReference>
<dbReference type="Proteomes" id="UP001143307">
    <property type="component" value="Unassembled WGS sequence"/>
</dbReference>
<comment type="caution">
    <text evidence="2">The sequence shown here is derived from an EMBL/GenBank/DDBJ whole genome shotgun (WGS) entry which is preliminary data.</text>
</comment>
<accession>A0ABT3SU34</accession>
<name>A0ABT3SU34_9GAMM</name>
<feature type="chain" id="PRO_5045092610" description="Outer membrane protein beta-barrel domain-containing protein" evidence="1">
    <location>
        <begin position="24"/>
        <end position="308"/>
    </location>
</feature>
<evidence type="ECO:0008006" key="4">
    <source>
        <dbReference type="Google" id="ProtNLM"/>
    </source>
</evidence>
<organism evidence="2 3">
    <name type="scientific">Candidatus Seongchinamella marina</name>
    <dbReference type="NCBI Taxonomy" id="2518990"/>
    <lineage>
        <taxon>Bacteria</taxon>
        <taxon>Pseudomonadati</taxon>
        <taxon>Pseudomonadota</taxon>
        <taxon>Gammaproteobacteria</taxon>
        <taxon>Cellvibrionales</taxon>
        <taxon>Halieaceae</taxon>
        <taxon>Seongchinamella</taxon>
    </lineage>
</organism>
<keyword evidence="1" id="KW-0732">Signal</keyword>
<feature type="signal peptide" evidence="1">
    <location>
        <begin position="1"/>
        <end position="23"/>
    </location>
</feature>
<evidence type="ECO:0000313" key="3">
    <source>
        <dbReference type="Proteomes" id="UP001143307"/>
    </source>
</evidence>
<protein>
    <recommendedName>
        <fullName evidence="4">Outer membrane protein beta-barrel domain-containing protein</fullName>
    </recommendedName>
</protein>
<evidence type="ECO:0000256" key="1">
    <source>
        <dbReference type="SAM" id="SignalP"/>
    </source>
</evidence>
<keyword evidence="3" id="KW-1185">Reference proteome</keyword>
<evidence type="ECO:0000313" key="2">
    <source>
        <dbReference type="EMBL" id="MCX2973497.1"/>
    </source>
</evidence>
<gene>
    <name evidence="2" type="ORF">EYC87_07855</name>
</gene>
<sequence length="308" mass="32992">MNDCLSNCRKACLVLMVAGPALAVAQEERRQYGPWVWSVAGGAVNQFAADFSDGPGDVSISRGFLQGGLGYAWDRNTSASVSLGIGSTDYDFSSDALIEGREPWERIEDYRLSVPMRFAPTDKMRAIVIPSVRSYAESGASTSDGRTEGVLGGFSWKFSDTLSLGPGMGWFSDVGDDANVFPIILVDWQITDTISLNTGRGLAASQGPGLVLSWKANSKWSLGLTARYEKTRFALEEREGRTAQVGEDASTPLLMTATYTPWPMTSISALAGVEVGGSMALEDGNGREIADSDIDTAAVVGFSFQSRF</sequence>